<dbReference type="Pfam" id="PF01345">
    <property type="entry name" value="DUF11"/>
    <property type="match status" value="4"/>
</dbReference>
<evidence type="ECO:0000313" key="4">
    <source>
        <dbReference type="EMBL" id="AWM34339.1"/>
    </source>
</evidence>
<dbReference type="OrthoDB" id="642696at2"/>
<dbReference type="Gene3D" id="2.60.40.2810">
    <property type="match status" value="1"/>
</dbReference>
<evidence type="ECO:0000313" key="5">
    <source>
        <dbReference type="Proteomes" id="UP000245999"/>
    </source>
</evidence>
<dbReference type="PROSITE" id="PS51820">
    <property type="entry name" value="PA14"/>
    <property type="match status" value="1"/>
</dbReference>
<dbReference type="Gene3D" id="3.90.182.10">
    <property type="entry name" value="Toxin - Anthrax Protective Antigen,domain 1"/>
    <property type="match status" value="1"/>
</dbReference>
<organism evidence="4 5">
    <name type="scientific">Hymenobacter nivis</name>
    <dbReference type="NCBI Taxonomy" id="1850093"/>
    <lineage>
        <taxon>Bacteria</taxon>
        <taxon>Pseudomonadati</taxon>
        <taxon>Bacteroidota</taxon>
        <taxon>Cytophagia</taxon>
        <taxon>Cytophagales</taxon>
        <taxon>Hymenobacteraceae</taxon>
        <taxon>Hymenobacter</taxon>
    </lineage>
</organism>
<dbReference type="Pfam" id="PF17963">
    <property type="entry name" value="Big_9"/>
    <property type="match status" value="2"/>
</dbReference>
<dbReference type="Gene3D" id="2.60.40.10">
    <property type="entry name" value="Immunoglobulins"/>
    <property type="match status" value="1"/>
</dbReference>
<reference evidence="5" key="1">
    <citation type="submission" date="2018-04" db="EMBL/GenBank/DDBJ databases">
        <title>Complete genome of Antarctic heterotrophic bacterium Hymenobacter nivis.</title>
        <authorList>
            <person name="Terashima M."/>
        </authorList>
    </citation>
    <scope>NUCLEOTIDE SEQUENCE [LARGE SCALE GENOMIC DNA]</scope>
    <source>
        <strain evidence="5">NBRC 111535</strain>
    </source>
</reference>
<dbReference type="InterPro" id="IPR001434">
    <property type="entry name" value="OmcB-like_DUF11"/>
</dbReference>
<feature type="compositionally biased region" description="Low complexity" evidence="1">
    <location>
        <begin position="122"/>
        <end position="142"/>
    </location>
</feature>
<dbReference type="InterPro" id="IPR037524">
    <property type="entry name" value="PA14/GLEYA"/>
</dbReference>
<dbReference type="KEGG" id="hnv:DDQ68_17030"/>
<keyword evidence="5" id="KW-1185">Reference proteome</keyword>
<dbReference type="NCBIfam" id="TIGR01451">
    <property type="entry name" value="B_ant_repeat"/>
    <property type="match status" value="1"/>
</dbReference>
<feature type="chain" id="PRO_5016352092" description="PA14 domain-containing protein" evidence="2">
    <location>
        <begin position="26"/>
        <end position="2478"/>
    </location>
</feature>
<feature type="domain" description="PA14" evidence="3">
    <location>
        <begin position="168"/>
        <end position="328"/>
    </location>
</feature>
<dbReference type="NCBIfam" id="TIGR04183">
    <property type="entry name" value="Por_Secre_tail"/>
    <property type="match status" value="1"/>
</dbReference>
<protein>
    <recommendedName>
        <fullName evidence="3">PA14 domain-containing protein</fullName>
    </recommendedName>
</protein>
<dbReference type="Pfam" id="PF07691">
    <property type="entry name" value="PA14"/>
    <property type="match status" value="1"/>
</dbReference>
<dbReference type="Proteomes" id="UP000245999">
    <property type="component" value="Chromosome"/>
</dbReference>
<evidence type="ECO:0000259" key="3">
    <source>
        <dbReference type="PROSITE" id="PS51820"/>
    </source>
</evidence>
<accession>A0A2Z3GJH6</accession>
<dbReference type="InterPro" id="IPR047589">
    <property type="entry name" value="DUF11_rpt"/>
</dbReference>
<dbReference type="SMART" id="SM00758">
    <property type="entry name" value="PA14"/>
    <property type="match status" value="1"/>
</dbReference>
<name>A0A2Z3GJH6_9BACT</name>
<sequence>MKKQLHAFAWPGVLVALLIAGRAQAQADIATTLAVSPASVQAGNNITFTATVKNTSPSPAAGVVPKVQLPAGLLLTAANLPAGASYSNATGVVTLPTTATLNNGSTLTYPITFPAPNYTATLPGTASSTTTTTDPTPANNDGSRADAKASVAVTLPVNGCAGAPYGPSASSGLYAEYYAGYFNGSMTYFSSNSPGLVRTDGTVNFPNQNSFGGVVPPATGNADNPDSFSARYRGSINIAVAGSYSFTLSSDDASLLWLDGAALAPTTTPANYLAAASYNRPQTRTVTLSAGVHNVLIYYGENTGGNYLTLQYNGPDTGGSTVIVPNSVLCASMSQVPVASAVTNSPSIPSNNGPTAIAAPSATDADGQIDSYTILTLPASSAGILSFNNGTTITAVTAGQVIPTTSFGNLVFNPVVTFGSTASFTYAATDNSGELSNTATYSIPVTLAVADVTTTLTGPQQLGAGQPAGPYTAVFTNNGPNQATHVTQVITLPVGATMTPAQVTASGGTYTAGNGTTAGTLSFGAAPVTIANGASNSYSFSLTAPTTVGTNYSMTSTVGTNTNQGNAGAPDAATLAIAVTPANRFVTYSDNNSLAANTKVTASVILNDDNPDATTAFTATVVTRPTHGAVTLNANGGYIYTPNPNYIGTDSFTYQICQTGTTPTCSNVSLVSLNIYDPNLVCTSGTGNNLLVNPSFTNGNTGFTSGYNYQAQSPKALVPEGTYGVGSNANNYHPSFQGTGRTGPGDNFMIVNGAANIQRVYAQTVTVLPNRYYTFSVYANSVNPASPAQLGFVINNESTSVVTTLDGTTNFVKLSDVWFSGNSTTATFEIRDVNRAAQGNDFGLDDVYFGTCTKNLLVNNITAPAVSKSSPAVTIPVLIGTASGGPTLASFTVQTLPPAASGILYLDGTAVTVGQVIPVAADGKSSAGTLTFNPAPAANFAGSQAVFTYTATDSNGAGSDNTGTYTIPLDTPLVAVDDAATTSLNTAVTVDVTANDRKGANNSAIVLTTIDLQPGVAGVQQGTAASPITVNNGMAYVNAAGQVVFTPTTGFLGTAFIPYTVNDASGILSNQATLVVQMVSQLDLATTITSPATGSAVTAGQPVTIAGTTANNSPAGTSASAVQQLQLPANLTGTPTFTRNGAPVAATYNATSGLVVFPALALASGASATFGVTFVAPGMGPLTATASVNNSGPDVNLVDNVAAITLAVTPQFDLATTLTGPASATAGTLATYTIVTANNGPSPVVGAQQTVQLPTGLAGAFATNGGTYSSSSGVVTFPTLNLASGQAQTNSVSFSPTAGFSPSALVTPNTNGAGDPAPTNNTAYLNGATSSTAVAVAAPAITDRANLYVAVKGPSQVAPGAAVAYTVTQGNNGPSAATGVQTQVSLPAGLGITGFLVNTVAGTLSTDSKTITFGTNGSTYTVATGLLVLPALTGSQASGAASQPYALSLPAPAAGPSMAITASVRATTPDLVPGNNVATAETEIRPLAELAISLSRIEGGTTATGTALTAGQVVAYSVQIVNNSANSAQGVQQTVVIPAGIPVASLQLNGLIGTFSNSVITFGSGATYNVASGLLALPTLPALAGNAVQTNTLSFAVPAGNTALQAVATVSSPTADGTPANNTATVSNTVMALQDLSIALSGPAQAVQGSPAFYTVTATNNGASATGSQTTTAQLPTGLGALGFVVNNTAGTLSADSKTITFGTNGPAYTVETGLLAMPATVVGAPGTSTVTAVQFLAPTSIAQLDVAAAVLVPSGTESNLTNNSAQLSTLTVKSALANANLSTTITSSLAGAQSAGTTATYSVKTANATTGAAAQNVVQTVALPAGLATATLRVNSSSGSYSAATGLVTYNYGGLTATYNPTTGALVFPALGSQALNTSFTNTIVFPLPVSGPVVVTATSSADNLDDAPADNTVTSSTTVTSTATVAFGVSGPATTTAGNTVSYTLAATNNGPAAANDLGMTVTLPTGVTSYTLNGVAKTGSGTITVYGGAGTTVPAGQSVTNVIAFGAPSGSFTVSGAVSNSNSPTGTATTTGSVTTTQANLAPVANDVANTLQGPQGNTGSGMLLSAISGTDADGSVNNYTITSLPTTGQGVLQLGTNAVKVGDPITPAQASQFTFTPASNFVGNAFFTYTAIDNGATPLASAPAIYTIPVTQDISSAYALFNTGKGGTAANKYATGDNLAQVLDANTAVYAAASATVFDATTGALQVGAANGLPTAANSVNAVLTTGTLPAGVSLDATTGRIYVSDASKMLNYSNARTYPLTITTTDLNGGTNTVPVTLAIGAYPLPVELTAFTASAVGNRDVALAWATASEKNNDHFDVERSLDGTTFVKIGQVKGQGSKSSATDYALTDANVAAKATGAVYYRLRQVDADGTANVSLVRSVSFTKAPAPAIGLYPNPAVATTKLDLSQLPAGTYQVSLVDMTGRAVLSASLAGAQQHTLDLAPLASGSYVVQVRGTATDGTAVSLTKRLVKE</sequence>
<evidence type="ECO:0000256" key="1">
    <source>
        <dbReference type="SAM" id="MobiDB-lite"/>
    </source>
</evidence>
<feature type="region of interest" description="Disordered" evidence="1">
    <location>
        <begin position="122"/>
        <end position="145"/>
    </location>
</feature>
<dbReference type="EMBL" id="CP029145">
    <property type="protein sequence ID" value="AWM34339.1"/>
    <property type="molecule type" value="Genomic_DNA"/>
</dbReference>
<keyword evidence="2" id="KW-0732">Signal</keyword>
<evidence type="ECO:0000256" key="2">
    <source>
        <dbReference type="SAM" id="SignalP"/>
    </source>
</evidence>
<dbReference type="InterPro" id="IPR026444">
    <property type="entry name" value="Secre_tail"/>
</dbReference>
<feature type="signal peptide" evidence="2">
    <location>
        <begin position="1"/>
        <end position="25"/>
    </location>
</feature>
<dbReference type="InterPro" id="IPR011658">
    <property type="entry name" value="PA14_dom"/>
</dbReference>
<dbReference type="RefSeq" id="WP_109657380.1">
    <property type="nucleotide sequence ID" value="NZ_CP029145.1"/>
</dbReference>
<gene>
    <name evidence="4" type="ORF">DDQ68_17030</name>
</gene>
<dbReference type="SUPFAM" id="SSF56988">
    <property type="entry name" value="Anthrax protective antigen"/>
    <property type="match status" value="1"/>
</dbReference>
<dbReference type="Gene3D" id="2.60.40.3440">
    <property type="match status" value="1"/>
</dbReference>
<proteinExistence type="predicted"/>
<dbReference type="InterPro" id="IPR013783">
    <property type="entry name" value="Ig-like_fold"/>
</dbReference>
<dbReference type="Pfam" id="PF18962">
    <property type="entry name" value="Por_Secre_tail"/>
    <property type="match status" value="1"/>
</dbReference>